<evidence type="ECO:0000256" key="1">
    <source>
        <dbReference type="ARBA" id="ARBA00022837"/>
    </source>
</evidence>
<dbReference type="InterPro" id="IPR011992">
    <property type="entry name" value="EF-hand-dom_pair"/>
</dbReference>
<dbReference type="SMART" id="SM00054">
    <property type="entry name" value="EFh"/>
    <property type="match status" value="3"/>
</dbReference>
<dbReference type="SUPFAM" id="SSF47473">
    <property type="entry name" value="EF-hand"/>
    <property type="match status" value="1"/>
</dbReference>
<dbReference type="Proteomes" id="UP000252519">
    <property type="component" value="Unassembled WGS sequence"/>
</dbReference>
<feature type="domain" description="EF-hand" evidence="3">
    <location>
        <begin position="153"/>
        <end position="188"/>
    </location>
</feature>
<sequence>MLFSAVILTRIASLAALPAFVDYGDIPEIELSHPAVNLDLLRYLSDTLSGFFQPEEHSSTTTDPRGMDFAQFVATNRCSGQAAWGCFTDIDTNNDGFVSPAELAEYDKSSMARVEGMYDDYLATSFIEADNDDDGYVSYKEGVDYAENVLKVHADDNWQQLFQAKDFDGDGKLSKKEFMSLVSSWYRGDYNLKFNDYTVTSPKTPQPAVKKT</sequence>
<dbReference type="Pfam" id="PF13499">
    <property type="entry name" value="EF-hand_7"/>
    <property type="match status" value="1"/>
</dbReference>
<dbReference type="AlphaFoldDB" id="A0A368H9H1"/>
<keyword evidence="5" id="KW-1185">Reference proteome</keyword>
<reference evidence="4 5" key="1">
    <citation type="submission" date="2014-10" db="EMBL/GenBank/DDBJ databases">
        <title>Draft genome of the hookworm Ancylostoma caninum.</title>
        <authorList>
            <person name="Mitreva M."/>
        </authorList>
    </citation>
    <scope>NUCLEOTIDE SEQUENCE [LARGE SCALE GENOMIC DNA]</scope>
    <source>
        <strain evidence="4 5">Baltimore</strain>
    </source>
</reference>
<gene>
    <name evidence="4" type="ORF">ANCCAN_00793</name>
</gene>
<dbReference type="Pfam" id="PF13202">
    <property type="entry name" value="EF-hand_5"/>
    <property type="match status" value="1"/>
</dbReference>
<evidence type="ECO:0000313" key="4">
    <source>
        <dbReference type="EMBL" id="RCN53234.1"/>
    </source>
</evidence>
<keyword evidence="1" id="KW-0106">Calcium</keyword>
<dbReference type="PROSITE" id="PS00018">
    <property type="entry name" value="EF_HAND_1"/>
    <property type="match status" value="2"/>
</dbReference>
<feature type="domain" description="EF-hand" evidence="3">
    <location>
        <begin position="86"/>
        <end position="113"/>
    </location>
</feature>
<accession>A0A368H9H1</accession>
<organism evidence="4 5">
    <name type="scientific">Ancylostoma caninum</name>
    <name type="common">Dog hookworm</name>
    <dbReference type="NCBI Taxonomy" id="29170"/>
    <lineage>
        <taxon>Eukaryota</taxon>
        <taxon>Metazoa</taxon>
        <taxon>Ecdysozoa</taxon>
        <taxon>Nematoda</taxon>
        <taxon>Chromadorea</taxon>
        <taxon>Rhabditida</taxon>
        <taxon>Rhabditina</taxon>
        <taxon>Rhabditomorpha</taxon>
        <taxon>Strongyloidea</taxon>
        <taxon>Ancylostomatidae</taxon>
        <taxon>Ancylostomatinae</taxon>
        <taxon>Ancylostoma</taxon>
    </lineage>
</organism>
<protein>
    <submittedName>
        <fullName evidence="4">EF hand</fullName>
    </submittedName>
</protein>
<name>A0A368H9H1_ANCCA</name>
<evidence type="ECO:0000259" key="3">
    <source>
        <dbReference type="PROSITE" id="PS50222"/>
    </source>
</evidence>
<evidence type="ECO:0000313" key="5">
    <source>
        <dbReference type="Proteomes" id="UP000252519"/>
    </source>
</evidence>
<keyword evidence="2" id="KW-0732">Signal</keyword>
<dbReference type="OrthoDB" id="26525at2759"/>
<dbReference type="PROSITE" id="PS50222">
    <property type="entry name" value="EF_HAND_2"/>
    <property type="match status" value="2"/>
</dbReference>
<dbReference type="Gene3D" id="1.10.238.10">
    <property type="entry name" value="EF-hand"/>
    <property type="match status" value="2"/>
</dbReference>
<dbReference type="EMBL" id="JOJR01000003">
    <property type="protein sequence ID" value="RCN53234.1"/>
    <property type="molecule type" value="Genomic_DNA"/>
</dbReference>
<comment type="caution">
    <text evidence="4">The sequence shown here is derived from an EMBL/GenBank/DDBJ whole genome shotgun (WGS) entry which is preliminary data.</text>
</comment>
<proteinExistence type="predicted"/>
<dbReference type="InterPro" id="IPR018247">
    <property type="entry name" value="EF_Hand_1_Ca_BS"/>
</dbReference>
<feature type="chain" id="PRO_5016685934" evidence="2">
    <location>
        <begin position="17"/>
        <end position="212"/>
    </location>
</feature>
<dbReference type="InterPro" id="IPR002048">
    <property type="entry name" value="EF_hand_dom"/>
</dbReference>
<evidence type="ECO:0000256" key="2">
    <source>
        <dbReference type="SAM" id="SignalP"/>
    </source>
</evidence>
<feature type="signal peptide" evidence="2">
    <location>
        <begin position="1"/>
        <end position="16"/>
    </location>
</feature>
<dbReference type="GO" id="GO:0005509">
    <property type="term" value="F:calcium ion binding"/>
    <property type="evidence" value="ECO:0007669"/>
    <property type="project" value="InterPro"/>
</dbReference>